<gene>
    <name evidence="11" type="ORF">ACFQKE_01145</name>
</gene>
<evidence type="ECO:0000256" key="7">
    <source>
        <dbReference type="ARBA" id="ARBA00023065"/>
    </source>
</evidence>
<accession>A0ABD5ZV43</accession>
<feature type="transmembrane region" description="Helical" evidence="10">
    <location>
        <begin position="203"/>
        <end position="225"/>
    </location>
</feature>
<keyword evidence="5 10" id="KW-0812">Transmembrane</keyword>
<dbReference type="PIRSF" id="PIRSF006603">
    <property type="entry name" value="DinF"/>
    <property type="match status" value="1"/>
</dbReference>
<evidence type="ECO:0000313" key="11">
    <source>
        <dbReference type="EMBL" id="MFC7253923.1"/>
    </source>
</evidence>
<keyword evidence="7" id="KW-0406">Ion transport</keyword>
<keyword evidence="6 10" id="KW-1133">Transmembrane helix</keyword>
<feature type="transmembrane region" description="Helical" evidence="10">
    <location>
        <begin position="336"/>
        <end position="356"/>
    </location>
</feature>
<evidence type="ECO:0000256" key="5">
    <source>
        <dbReference type="ARBA" id="ARBA00022692"/>
    </source>
</evidence>
<keyword evidence="3" id="KW-0050">Antiport</keyword>
<dbReference type="GO" id="GO:0005886">
    <property type="term" value="C:plasma membrane"/>
    <property type="evidence" value="ECO:0007669"/>
    <property type="project" value="UniProtKB-SubCell"/>
</dbReference>
<dbReference type="InterPro" id="IPR002528">
    <property type="entry name" value="MATE_fam"/>
</dbReference>
<feature type="transmembrane region" description="Helical" evidence="10">
    <location>
        <begin position="76"/>
        <end position="94"/>
    </location>
</feature>
<dbReference type="AlphaFoldDB" id="A0ABD5ZV43"/>
<evidence type="ECO:0000256" key="6">
    <source>
        <dbReference type="ARBA" id="ARBA00022989"/>
    </source>
</evidence>
<protein>
    <recommendedName>
        <fullName evidence="9">Multidrug-efflux transporter</fullName>
    </recommendedName>
</protein>
<comment type="subcellular location">
    <subcellularLocation>
        <location evidence="1">Cell membrane</location>
        <topology evidence="1">Multi-pass membrane protein</topology>
    </subcellularLocation>
</comment>
<keyword evidence="12" id="KW-1185">Reference proteome</keyword>
<feature type="transmembrane region" description="Helical" evidence="10">
    <location>
        <begin position="144"/>
        <end position="163"/>
    </location>
</feature>
<dbReference type="EMBL" id="JBHTAT010000001">
    <property type="protein sequence ID" value="MFC7253923.1"/>
    <property type="molecule type" value="Genomic_DNA"/>
</dbReference>
<dbReference type="GO" id="GO:0015297">
    <property type="term" value="F:antiporter activity"/>
    <property type="evidence" value="ECO:0007669"/>
    <property type="project" value="UniProtKB-KW"/>
</dbReference>
<feature type="transmembrane region" description="Helical" evidence="10">
    <location>
        <begin position="101"/>
        <end position="124"/>
    </location>
</feature>
<dbReference type="Proteomes" id="UP001596434">
    <property type="component" value="Unassembled WGS sequence"/>
</dbReference>
<comment type="caution">
    <text evidence="11">The sequence shown here is derived from an EMBL/GenBank/DDBJ whole genome shotgun (WGS) entry which is preliminary data.</text>
</comment>
<dbReference type="GeneID" id="96952214"/>
<organism evidence="11 12">
    <name type="scientific">Haloplanus litoreus</name>
    <dbReference type="NCBI Taxonomy" id="767515"/>
    <lineage>
        <taxon>Archaea</taxon>
        <taxon>Methanobacteriati</taxon>
        <taxon>Methanobacteriota</taxon>
        <taxon>Stenosarchaea group</taxon>
        <taxon>Halobacteria</taxon>
        <taxon>Halobacteriales</taxon>
        <taxon>Haloferacaceae</taxon>
        <taxon>Haloplanus</taxon>
    </lineage>
</organism>
<proteinExistence type="predicted"/>
<evidence type="ECO:0000256" key="8">
    <source>
        <dbReference type="ARBA" id="ARBA00023136"/>
    </source>
</evidence>
<evidence type="ECO:0000256" key="4">
    <source>
        <dbReference type="ARBA" id="ARBA00022475"/>
    </source>
</evidence>
<name>A0ABD5ZV43_9EURY</name>
<reference evidence="11 12" key="1">
    <citation type="journal article" date="2019" name="Int. J. Syst. Evol. Microbiol.">
        <title>The Global Catalogue of Microorganisms (GCM) 10K type strain sequencing project: providing services to taxonomists for standard genome sequencing and annotation.</title>
        <authorList>
            <consortium name="The Broad Institute Genomics Platform"/>
            <consortium name="The Broad Institute Genome Sequencing Center for Infectious Disease"/>
            <person name="Wu L."/>
            <person name="Ma J."/>
        </authorList>
    </citation>
    <scope>NUCLEOTIDE SEQUENCE [LARGE SCALE GENOMIC DNA]</scope>
    <source>
        <strain evidence="11 12">GX21</strain>
    </source>
</reference>
<evidence type="ECO:0000256" key="2">
    <source>
        <dbReference type="ARBA" id="ARBA00022448"/>
    </source>
</evidence>
<dbReference type="InterPro" id="IPR050222">
    <property type="entry name" value="MATE_MdtK"/>
</dbReference>
<evidence type="ECO:0000256" key="10">
    <source>
        <dbReference type="SAM" id="Phobius"/>
    </source>
</evidence>
<keyword evidence="2" id="KW-0813">Transport</keyword>
<dbReference type="NCBIfam" id="TIGR00797">
    <property type="entry name" value="matE"/>
    <property type="match status" value="1"/>
</dbReference>
<evidence type="ECO:0000313" key="12">
    <source>
        <dbReference type="Proteomes" id="UP001596434"/>
    </source>
</evidence>
<keyword evidence="8 10" id="KW-0472">Membrane</keyword>
<evidence type="ECO:0000256" key="3">
    <source>
        <dbReference type="ARBA" id="ARBA00022449"/>
    </source>
</evidence>
<dbReference type="Pfam" id="PF01554">
    <property type="entry name" value="MatE"/>
    <property type="match status" value="2"/>
</dbReference>
<sequence>MDGRPFDTVARALDRAGIIDPRRFRETFDLAWPRIVTGLAIMSKSTVDLALVGWDVGTAAVAGLAFANVYWQVGKFLGIGLAGGTVTLVSQAYGAEDSARASAAVGVSLAVALVVAAPIATAYAAFAPELVAVFGSEPEPLRHAATYLALVAPALLFEFPNLIASRTYAGVGDTLTPMVVRAGGALANVVLSVVLIFGYGFGVAGAAAGTSLATGVVALVFAWGLSGRSYFGRGTCPVAVTRATTRFEGAVPLTRRLLAVSAPLMARRTAEMLVAFPLVAIAATFGPAVVAAYEVARRVRTLIDSFSWGFSIAASTLVGQRLGAGDAADAEAYARAIVRLSATVYVVATTAVLALSGRIAGLFVDDPAVVAVAGPFVAAAAVSVAFLGVDGSATGTLRGAGDTRYPFLTSLFGRYGCALPVAALGLVTPLGATALLVAMVVESAVPAGLNVARVRSNRWKAIGRAHAAAGADD</sequence>
<feature type="transmembrane region" description="Helical" evidence="10">
    <location>
        <begin position="49"/>
        <end position="70"/>
    </location>
</feature>
<dbReference type="GO" id="GO:0006811">
    <property type="term" value="P:monoatomic ion transport"/>
    <property type="evidence" value="ECO:0007669"/>
    <property type="project" value="UniProtKB-KW"/>
</dbReference>
<feature type="transmembrane region" description="Helical" evidence="10">
    <location>
        <begin position="175"/>
        <end position="197"/>
    </location>
</feature>
<evidence type="ECO:0000256" key="1">
    <source>
        <dbReference type="ARBA" id="ARBA00004651"/>
    </source>
</evidence>
<dbReference type="InterPro" id="IPR048279">
    <property type="entry name" value="MdtK-like"/>
</dbReference>
<feature type="transmembrane region" description="Helical" evidence="10">
    <location>
        <begin position="273"/>
        <end position="293"/>
    </location>
</feature>
<evidence type="ECO:0000256" key="9">
    <source>
        <dbReference type="ARBA" id="ARBA00031636"/>
    </source>
</evidence>
<keyword evidence="4" id="KW-1003">Cell membrane</keyword>
<feature type="transmembrane region" description="Helical" evidence="10">
    <location>
        <begin position="368"/>
        <end position="393"/>
    </location>
</feature>
<dbReference type="RefSeq" id="WP_379702044.1">
    <property type="nucleotide sequence ID" value="NZ_JBHTAT010000001.1"/>
</dbReference>
<dbReference type="PANTHER" id="PTHR43298">
    <property type="entry name" value="MULTIDRUG RESISTANCE PROTEIN NORM-RELATED"/>
    <property type="match status" value="1"/>
</dbReference>
<dbReference type="PANTHER" id="PTHR43298:SF2">
    <property type="entry name" value="FMN_FAD EXPORTER YEEO-RELATED"/>
    <property type="match status" value="1"/>
</dbReference>